<dbReference type="EMBL" id="LSRX01001067">
    <property type="protein sequence ID" value="OLP84111.1"/>
    <property type="molecule type" value="Genomic_DNA"/>
</dbReference>
<dbReference type="Proteomes" id="UP000186817">
    <property type="component" value="Unassembled WGS sequence"/>
</dbReference>
<comment type="caution">
    <text evidence="1">The sequence shown here is derived from an EMBL/GenBank/DDBJ whole genome shotgun (WGS) entry which is preliminary data.</text>
</comment>
<evidence type="ECO:0000313" key="1">
    <source>
        <dbReference type="EMBL" id="OLP84111.1"/>
    </source>
</evidence>
<keyword evidence="2" id="KW-1185">Reference proteome</keyword>
<organism evidence="1 2">
    <name type="scientific">Symbiodinium microadriaticum</name>
    <name type="common">Dinoflagellate</name>
    <name type="synonym">Zooxanthella microadriatica</name>
    <dbReference type="NCBI Taxonomy" id="2951"/>
    <lineage>
        <taxon>Eukaryota</taxon>
        <taxon>Sar</taxon>
        <taxon>Alveolata</taxon>
        <taxon>Dinophyceae</taxon>
        <taxon>Suessiales</taxon>
        <taxon>Symbiodiniaceae</taxon>
        <taxon>Symbiodinium</taxon>
    </lineage>
</organism>
<name>A0A1Q9CMF6_SYMMI</name>
<protein>
    <submittedName>
        <fullName evidence="1">Uncharacterized protein</fullName>
    </submittedName>
</protein>
<accession>A0A1Q9CMF6</accession>
<proteinExistence type="predicted"/>
<evidence type="ECO:0000313" key="2">
    <source>
        <dbReference type="Proteomes" id="UP000186817"/>
    </source>
</evidence>
<gene>
    <name evidence="1" type="ORF">AK812_SmicGene35043</name>
</gene>
<sequence length="72" mass="8100">MIGDVMRHSAWYFCYIPPGIPLSLKAPSFERARFTMEAGTIIVDFDRATLQGALTVAVMPDVERKRKVDELA</sequence>
<dbReference type="AlphaFoldDB" id="A0A1Q9CMF6"/>
<reference evidence="1 2" key="1">
    <citation type="submission" date="2016-02" db="EMBL/GenBank/DDBJ databases">
        <title>Genome analysis of coral dinoflagellate symbionts highlights evolutionary adaptations to a symbiotic lifestyle.</title>
        <authorList>
            <person name="Aranda M."/>
            <person name="Li Y."/>
            <person name="Liew Y.J."/>
            <person name="Baumgarten S."/>
            <person name="Simakov O."/>
            <person name="Wilson M."/>
            <person name="Piel J."/>
            <person name="Ashoor H."/>
            <person name="Bougouffa S."/>
            <person name="Bajic V.B."/>
            <person name="Ryu T."/>
            <person name="Ravasi T."/>
            <person name="Bayer T."/>
            <person name="Micklem G."/>
            <person name="Kim H."/>
            <person name="Bhak J."/>
            <person name="Lajeunesse T.C."/>
            <person name="Voolstra C.R."/>
        </authorList>
    </citation>
    <scope>NUCLEOTIDE SEQUENCE [LARGE SCALE GENOMIC DNA]</scope>
    <source>
        <strain evidence="1 2">CCMP2467</strain>
    </source>
</reference>